<evidence type="ECO:0000256" key="3">
    <source>
        <dbReference type="ARBA" id="ARBA00023157"/>
    </source>
</evidence>
<evidence type="ECO:0000259" key="5">
    <source>
        <dbReference type="PROSITE" id="PS51352"/>
    </source>
</evidence>
<dbReference type="InterPro" id="IPR005746">
    <property type="entry name" value="Thioredoxin"/>
</dbReference>
<dbReference type="EMBL" id="MLJW01000100">
    <property type="protein sequence ID" value="OIQ99952.1"/>
    <property type="molecule type" value="Genomic_DNA"/>
</dbReference>
<name>A0A1J5RUK3_9ZZZZ</name>
<keyword evidence="4" id="KW-0676">Redox-active center</keyword>
<evidence type="ECO:0000256" key="1">
    <source>
        <dbReference type="ARBA" id="ARBA00022448"/>
    </source>
</evidence>
<dbReference type="Pfam" id="PF00085">
    <property type="entry name" value="Thioredoxin"/>
    <property type="match status" value="1"/>
</dbReference>
<sequence>MHMHDPHPFSFEVEEANFDERVVARSQDAPILLDIGAEWCAPCKVLGPHLERLAKEYGGKFLLAKVDADENMRIAGKHKVRGFPTVIAYSRGVETDRFHSSQPDHFLRQFIDKLIAHHQANV</sequence>
<dbReference type="InterPro" id="IPR013766">
    <property type="entry name" value="Thioredoxin_domain"/>
</dbReference>
<evidence type="ECO:0000256" key="4">
    <source>
        <dbReference type="ARBA" id="ARBA00023284"/>
    </source>
</evidence>
<comment type="caution">
    <text evidence="6">The sequence shown here is derived from an EMBL/GenBank/DDBJ whole genome shotgun (WGS) entry which is preliminary data.</text>
</comment>
<evidence type="ECO:0000313" key="6">
    <source>
        <dbReference type="EMBL" id="OIQ99952.1"/>
    </source>
</evidence>
<dbReference type="InterPro" id="IPR036249">
    <property type="entry name" value="Thioredoxin-like_sf"/>
</dbReference>
<dbReference type="PANTHER" id="PTHR45663">
    <property type="entry name" value="GEO12009P1"/>
    <property type="match status" value="1"/>
</dbReference>
<keyword evidence="2" id="KW-0249">Electron transport</keyword>
<keyword evidence="3" id="KW-1015">Disulfide bond</keyword>
<dbReference type="SUPFAM" id="SSF52833">
    <property type="entry name" value="Thioredoxin-like"/>
    <property type="match status" value="1"/>
</dbReference>
<gene>
    <name evidence="6" type="primary">trxA_18</name>
    <name evidence="6" type="ORF">GALL_179670</name>
</gene>
<reference evidence="6" key="1">
    <citation type="submission" date="2016-10" db="EMBL/GenBank/DDBJ databases">
        <title>Sequence of Gallionella enrichment culture.</title>
        <authorList>
            <person name="Poehlein A."/>
            <person name="Muehling M."/>
            <person name="Daniel R."/>
        </authorList>
    </citation>
    <scope>NUCLEOTIDE SEQUENCE</scope>
</reference>
<organism evidence="6">
    <name type="scientific">mine drainage metagenome</name>
    <dbReference type="NCBI Taxonomy" id="410659"/>
    <lineage>
        <taxon>unclassified sequences</taxon>
        <taxon>metagenomes</taxon>
        <taxon>ecological metagenomes</taxon>
    </lineage>
</organism>
<feature type="domain" description="Thioredoxin" evidence="5">
    <location>
        <begin position="1"/>
        <end position="116"/>
    </location>
</feature>
<dbReference type="GO" id="GO:0005737">
    <property type="term" value="C:cytoplasm"/>
    <property type="evidence" value="ECO:0007669"/>
    <property type="project" value="TreeGrafter"/>
</dbReference>
<dbReference type="PROSITE" id="PS51352">
    <property type="entry name" value="THIOREDOXIN_2"/>
    <property type="match status" value="1"/>
</dbReference>
<dbReference type="PIRSF" id="PIRSF000077">
    <property type="entry name" value="Thioredoxin"/>
    <property type="match status" value="1"/>
</dbReference>
<evidence type="ECO:0000256" key="2">
    <source>
        <dbReference type="ARBA" id="ARBA00022982"/>
    </source>
</evidence>
<protein>
    <submittedName>
        <fullName evidence="6">Thioredoxin</fullName>
    </submittedName>
</protein>
<dbReference type="CDD" id="cd02956">
    <property type="entry name" value="ybbN"/>
    <property type="match status" value="1"/>
</dbReference>
<dbReference type="PANTHER" id="PTHR45663:SF11">
    <property type="entry name" value="GEO12009P1"/>
    <property type="match status" value="1"/>
</dbReference>
<dbReference type="Gene3D" id="3.40.30.10">
    <property type="entry name" value="Glutaredoxin"/>
    <property type="match status" value="1"/>
</dbReference>
<proteinExistence type="predicted"/>
<keyword evidence="1" id="KW-0813">Transport</keyword>
<dbReference type="AlphaFoldDB" id="A0A1J5RUK3"/>
<dbReference type="GO" id="GO:0015035">
    <property type="term" value="F:protein-disulfide reductase activity"/>
    <property type="evidence" value="ECO:0007669"/>
    <property type="project" value="InterPro"/>
</dbReference>
<accession>A0A1J5RUK3</accession>